<sequence length="559" mass="58363">MAAVAAAADSATAASRRTGSADAAGPTAYRDSVDSQRARRPDTAGPTACQVSVGSARACCAEVGVPTASSTGSAERSRAVAGVGIGWRPEIAQVVAGIGGLGFCEVIAEAIAPAAPPRGVAELRARGIAVVPHGVRLGLGDAEGVDPARVAHLAACAEAVGAPLVSEHVAFVRAGGREAGHLLPVPRTREALAVLVENVRRTRDSLGVPLAVEPIAALFDWPEDEFAEGDFLTELLDRTGALLLLDVANVYANARNRSRDPSAVLDRFPLDRVAYVHMAGGAMHDGLYHDTHVDPLPGEVLTLLDEVRERGAAPAVMLERDGHYPPAAALHAELTAIATTAHLPLQTPHLARDTTAFETDIWARESDAQARSSDATACEPSGRPRGSDVTAVASVSRTVASHLPAPVSDTRAAGSDSRAVVSDERAWASDSRGRRATLVSALVDGGPDPVGVDAARLAAVRKALLRKRAGEAAKYWPLLAADLGSGFTALAVEVLAGRSVAGGLQDGWDVARTARLRDLLTDGARRELRDRESAHRYDGIHAPRRRRVRLPRLRSGLTG</sequence>
<feature type="region of interest" description="Disordered" evidence="1">
    <location>
        <begin position="365"/>
        <end position="389"/>
    </location>
</feature>
<dbReference type="Proteomes" id="UP001501598">
    <property type="component" value="Unassembled WGS sequence"/>
</dbReference>
<accession>A0ABP8RJQ2</accession>
<dbReference type="PANTHER" id="PTHR42194:SF1">
    <property type="entry name" value="UPF0276 PROTEIN HI_1600"/>
    <property type="match status" value="1"/>
</dbReference>
<dbReference type="InterPro" id="IPR036237">
    <property type="entry name" value="Xyl_isomerase-like_sf"/>
</dbReference>
<dbReference type="NCBIfam" id="NF003818">
    <property type="entry name" value="PRK05409.1"/>
    <property type="match status" value="1"/>
</dbReference>
<feature type="region of interest" description="Disordered" evidence="1">
    <location>
        <begin position="1"/>
        <end position="48"/>
    </location>
</feature>
<evidence type="ECO:0000256" key="1">
    <source>
        <dbReference type="SAM" id="MobiDB-lite"/>
    </source>
</evidence>
<evidence type="ECO:0000313" key="3">
    <source>
        <dbReference type="EMBL" id="GAA4540475.1"/>
    </source>
</evidence>
<reference evidence="4" key="1">
    <citation type="journal article" date="2019" name="Int. J. Syst. Evol. Microbiol.">
        <title>The Global Catalogue of Microorganisms (GCM) 10K type strain sequencing project: providing services to taxonomists for standard genome sequencing and annotation.</title>
        <authorList>
            <consortium name="The Broad Institute Genomics Platform"/>
            <consortium name="The Broad Institute Genome Sequencing Center for Infectious Disease"/>
            <person name="Wu L."/>
            <person name="Ma J."/>
        </authorList>
    </citation>
    <scope>NUCLEOTIDE SEQUENCE [LARGE SCALE GENOMIC DNA]</scope>
    <source>
        <strain evidence="4">JCM 17906</strain>
    </source>
</reference>
<organism evidence="3 4">
    <name type="scientific">Pseudonocardia xishanensis</name>
    <dbReference type="NCBI Taxonomy" id="630995"/>
    <lineage>
        <taxon>Bacteria</taxon>
        <taxon>Bacillati</taxon>
        <taxon>Actinomycetota</taxon>
        <taxon>Actinomycetes</taxon>
        <taxon>Pseudonocardiales</taxon>
        <taxon>Pseudonocardiaceae</taxon>
        <taxon>Pseudonocardia</taxon>
    </lineage>
</organism>
<dbReference type="Gene3D" id="3.20.20.150">
    <property type="entry name" value="Divalent-metal-dependent TIM barrel enzymes"/>
    <property type="match status" value="1"/>
</dbReference>
<feature type="domain" description="SCO6045-like C-terminal" evidence="2">
    <location>
        <begin position="434"/>
        <end position="515"/>
    </location>
</feature>
<proteinExistence type="predicted"/>
<dbReference type="InterPro" id="IPR007801">
    <property type="entry name" value="MbnB/TglH/ChrH"/>
</dbReference>
<dbReference type="PANTHER" id="PTHR42194">
    <property type="entry name" value="UPF0276 PROTEIN HI_1600"/>
    <property type="match status" value="1"/>
</dbReference>
<comment type="caution">
    <text evidence="3">The sequence shown here is derived from an EMBL/GenBank/DDBJ whole genome shotgun (WGS) entry which is preliminary data.</text>
</comment>
<protein>
    <recommendedName>
        <fullName evidence="2">SCO6045-like C-terminal domain-containing protein</fullName>
    </recommendedName>
</protein>
<evidence type="ECO:0000259" key="2">
    <source>
        <dbReference type="Pfam" id="PF26136"/>
    </source>
</evidence>
<name>A0ABP8RJQ2_9PSEU</name>
<dbReference type="EMBL" id="BAABGT010000021">
    <property type="protein sequence ID" value="GAA4540475.1"/>
    <property type="molecule type" value="Genomic_DNA"/>
</dbReference>
<dbReference type="Pfam" id="PF26136">
    <property type="entry name" value="SCO6045_C"/>
    <property type="match status" value="1"/>
</dbReference>
<gene>
    <name evidence="3" type="ORF">GCM10023175_13140</name>
</gene>
<feature type="compositionally biased region" description="Low complexity" evidence="1">
    <location>
        <begin position="1"/>
        <end position="25"/>
    </location>
</feature>
<evidence type="ECO:0000313" key="4">
    <source>
        <dbReference type="Proteomes" id="UP001501598"/>
    </source>
</evidence>
<dbReference type="SUPFAM" id="SSF51658">
    <property type="entry name" value="Xylose isomerase-like"/>
    <property type="match status" value="1"/>
</dbReference>
<dbReference type="InterPro" id="IPR058711">
    <property type="entry name" value="SCO6045-like_C"/>
</dbReference>
<keyword evidence="4" id="KW-1185">Reference proteome</keyword>
<dbReference type="Pfam" id="PF05114">
    <property type="entry name" value="MbnB_TglH_ChrH"/>
    <property type="match status" value="1"/>
</dbReference>
<feature type="compositionally biased region" description="Basic and acidic residues" evidence="1">
    <location>
        <begin position="31"/>
        <end position="42"/>
    </location>
</feature>